<dbReference type="InterPro" id="IPR003730">
    <property type="entry name" value="Cu_polyphenol_OxRdtase"/>
</dbReference>
<dbReference type="AlphaFoldDB" id="A0A6J7GX63"/>
<keyword evidence="4" id="KW-0479">Metal-binding</keyword>
<keyword evidence="3" id="KW-0808">Transferase</keyword>
<organism evidence="11">
    <name type="scientific">freshwater metagenome</name>
    <dbReference type="NCBI Taxonomy" id="449393"/>
    <lineage>
        <taxon>unclassified sequences</taxon>
        <taxon>metagenomes</taxon>
        <taxon>ecological metagenomes</taxon>
    </lineage>
</organism>
<evidence type="ECO:0000256" key="3">
    <source>
        <dbReference type="ARBA" id="ARBA00022679"/>
    </source>
</evidence>
<dbReference type="GO" id="GO:0017061">
    <property type="term" value="F:S-methyl-5-thioadenosine phosphorylase activity"/>
    <property type="evidence" value="ECO:0007669"/>
    <property type="project" value="UniProtKB-EC"/>
</dbReference>
<dbReference type="CDD" id="cd16833">
    <property type="entry name" value="YfiH"/>
    <property type="match status" value="1"/>
</dbReference>
<comment type="similarity">
    <text evidence="2">Belongs to the purine nucleoside phosphorylase YfiH/LACC1 family.</text>
</comment>
<feature type="compositionally biased region" description="Polar residues" evidence="10">
    <location>
        <begin position="1"/>
        <end position="10"/>
    </location>
</feature>
<evidence type="ECO:0000256" key="9">
    <source>
        <dbReference type="ARBA" id="ARBA00049893"/>
    </source>
</evidence>
<dbReference type="InterPro" id="IPR011324">
    <property type="entry name" value="Cytotoxic_necrot_fac-like_cat"/>
</dbReference>
<accession>A0A6J7GX63</accession>
<feature type="region of interest" description="Disordered" evidence="10">
    <location>
        <begin position="1"/>
        <end position="22"/>
    </location>
</feature>
<evidence type="ECO:0000256" key="1">
    <source>
        <dbReference type="ARBA" id="ARBA00000553"/>
    </source>
</evidence>
<dbReference type="GO" id="GO:0016787">
    <property type="term" value="F:hydrolase activity"/>
    <property type="evidence" value="ECO:0007669"/>
    <property type="project" value="UniProtKB-KW"/>
</dbReference>
<evidence type="ECO:0000256" key="2">
    <source>
        <dbReference type="ARBA" id="ARBA00007353"/>
    </source>
</evidence>
<evidence type="ECO:0000256" key="8">
    <source>
        <dbReference type="ARBA" id="ARBA00048968"/>
    </source>
</evidence>
<comment type="catalytic activity">
    <reaction evidence="1">
        <text>inosine + phosphate = alpha-D-ribose 1-phosphate + hypoxanthine</text>
        <dbReference type="Rhea" id="RHEA:27646"/>
        <dbReference type="ChEBI" id="CHEBI:17368"/>
        <dbReference type="ChEBI" id="CHEBI:17596"/>
        <dbReference type="ChEBI" id="CHEBI:43474"/>
        <dbReference type="ChEBI" id="CHEBI:57720"/>
        <dbReference type="EC" id="2.4.2.1"/>
    </reaction>
    <physiologicalReaction direction="left-to-right" evidence="1">
        <dbReference type="Rhea" id="RHEA:27647"/>
    </physiologicalReaction>
</comment>
<name>A0A6J7GX63_9ZZZZ</name>
<reference evidence="11" key="1">
    <citation type="submission" date="2020-05" db="EMBL/GenBank/DDBJ databases">
        <authorList>
            <person name="Chiriac C."/>
            <person name="Salcher M."/>
            <person name="Ghai R."/>
            <person name="Kavagutti S V."/>
        </authorList>
    </citation>
    <scope>NUCLEOTIDE SEQUENCE</scope>
</reference>
<keyword evidence="5" id="KW-0378">Hydrolase</keyword>
<proteinExistence type="inferred from homology"/>
<dbReference type="InterPro" id="IPR038371">
    <property type="entry name" value="Cu_polyphenol_OxRdtase_sf"/>
</dbReference>
<comment type="catalytic activity">
    <reaction evidence="9">
        <text>S-methyl-5'-thioadenosine + phosphate = 5-(methylsulfanyl)-alpha-D-ribose 1-phosphate + adenine</text>
        <dbReference type="Rhea" id="RHEA:11852"/>
        <dbReference type="ChEBI" id="CHEBI:16708"/>
        <dbReference type="ChEBI" id="CHEBI:17509"/>
        <dbReference type="ChEBI" id="CHEBI:43474"/>
        <dbReference type="ChEBI" id="CHEBI:58533"/>
        <dbReference type="EC" id="2.4.2.28"/>
    </reaction>
    <physiologicalReaction direction="left-to-right" evidence="9">
        <dbReference type="Rhea" id="RHEA:11853"/>
    </physiologicalReaction>
</comment>
<keyword evidence="6" id="KW-0862">Zinc</keyword>
<dbReference type="PANTHER" id="PTHR30616:SF2">
    <property type="entry name" value="PURINE NUCLEOSIDE PHOSPHORYLASE LACC1"/>
    <property type="match status" value="1"/>
</dbReference>
<evidence type="ECO:0000256" key="5">
    <source>
        <dbReference type="ARBA" id="ARBA00022801"/>
    </source>
</evidence>
<dbReference type="EMBL" id="CAFBMK010000043">
    <property type="protein sequence ID" value="CAB4908109.1"/>
    <property type="molecule type" value="Genomic_DNA"/>
</dbReference>
<evidence type="ECO:0000256" key="4">
    <source>
        <dbReference type="ARBA" id="ARBA00022723"/>
    </source>
</evidence>
<evidence type="ECO:0000256" key="10">
    <source>
        <dbReference type="SAM" id="MobiDB-lite"/>
    </source>
</evidence>
<dbReference type="Gene3D" id="3.60.140.10">
    <property type="entry name" value="CNF1/YfiH-like putative cysteine hydrolases"/>
    <property type="match status" value="1"/>
</dbReference>
<evidence type="ECO:0000256" key="7">
    <source>
        <dbReference type="ARBA" id="ARBA00047989"/>
    </source>
</evidence>
<evidence type="ECO:0000256" key="6">
    <source>
        <dbReference type="ARBA" id="ARBA00022833"/>
    </source>
</evidence>
<dbReference type="PANTHER" id="PTHR30616">
    <property type="entry name" value="UNCHARACTERIZED PROTEIN YFIH"/>
    <property type="match status" value="1"/>
</dbReference>
<dbReference type="SUPFAM" id="SSF64438">
    <property type="entry name" value="CNF1/YfiH-like putative cysteine hydrolases"/>
    <property type="match status" value="1"/>
</dbReference>
<gene>
    <name evidence="11" type="ORF">UFOPK3564_01036</name>
</gene>
<comment type="catalytic activity">
    <reaction evidence="7">
        <text>adenosine + H2O + H(+) = inosine + NH4(+)</text>
        <dbReference type="Rhea" id="RHEA:24408"/>
        <dbReference type="ChEBI" id="CHEBI:15377"/>
        <dbReference type="ChEBI" id="CHEBI:15378"/>
        <dbReference type="ChEBI" id="CHEBI:16335"/>
        <dbReference type="ChEBI" id="CHEBI:17596"/>
        <dbReference type="ChEBI" id="CHEBI:28938"/>
        <dbReference type="EC" id="3.5.4.4"/>
    </reaction>
    <physiologicalReaction direction="left-to-right" evidence="7">
        <dbReference type="Rhea" id="RHEA:24409"/>
    </physiologicalReaction>
</comment>
<evidence type="ECO:0000313" key="11">
    <source>
        <dbReference type="EMBL" id="CAB4908109.1"/>
    </source>
</evidence>
<dbReference type="Pfam" id="PF02578">
    <property type="entry name" value="Cu-oxidase_4"/>
    <property type="match status" value="1"/>
</dbReference>
<sequence length="262" mass="26598">MPGPTRNASVRTGLPALRDTPDGGLACSLPGAEVRFTGRRGGVSTGAFSSLNLGSWTADDPGHVRENRGRLAALAGVHRDRLAQAHQVHGTDVLVARGAEDLPGGDLERVRDADGVATAMPGVPCVVLCADCLPVALVADGAVATVHAGWRGLVGGVLEQGVRALLEAGGRGGVTAIVGPGAGPCCYEVGDEVHEALAPLGPTVRSGRHADLPEAARLRLLAAGVDDVLVAGVCTICAPGRFFSHRRDAGNTGRQAGATWLT</sequence>
<dbReference type="GO" id="GO:0005507">
    <property type="term" value="F:copper ion binding"/>
    <property type="evidence" value="ECO:0007669"/>
    <property type="project" value="TreeGrafter"/>
</dbReference>
<protein>
    <submittedName>
        <fullName evidence="11">Unannotated protein</fullName>
    </submittedName>
</protein>
<comment type="catalytic activity">
    <reaction evidence="8">
        <text>adenosine + phosphate = alpha-D-ribose 1-phosphate + adenine</text>
        <dbReference type="Rhea" id="RHEA:27642"/>
        <dbReference type="ChEBI" id="CHEBI:16335"/>
        <dbReference type="ChEBI" id="CHEBI:16708"/>
        <dbReference type="ChEBI" id="CHEBI:43474"/>
        <dbReference type="ChEBI" id="CHEBI:57720"/>
        <dbReference type="EC" id="2.4.2.1"/>
    </reaction>
    <physiologicalReaction direction="left-to-right" evidence="8">
        <dbReference type="Rhea" id="RHEA:27643"/>
    </physiologicalReaction>
</comment>